<dbReference type="STRING" id="28094.SAMN06295900_1296"/>
<dbReference type="InterPro" id="IPR001188">
    <property type="entry name" value="Sperm_putr-bd"/>
</dbReference>
<keyword evidence="4" id="KW-0574">Periplasm</keyword>
<keyword evidence="3" id="KW-0732">Signal</keyword>
<dbReference type="PANTHER" id="PTHR30222">
    <property type="entry name" value="SPERMIDINE/PUTRESCINE-BINDING PERIPLASMIC PROTEIN"/>
    <property type="match status" value="1"/>
</dbReference>
<protein>
    <submittedName>
        <fullName evidence="5">Putative spermidine/putrescine transport system substrate-binding protein</fullName>
    </submittedName>
</protein>
<dbReference type="AlphaFoldDB" id="A0A1X7HBG3"/>
<proteinExistence type="predicted"/>
<dbReference type="GO" id="GO:0015846">
    <property type="term" value="P:polyamine transport"/>
    <property type="evidence" value="ECO:0007669"/>
    <property type="project" value="InterPro"/>
</dbReference>
<dbReference type="PRINTS" id="PR00909">
    <property type="entry name" value="SPERMDNBNDNG"/>
</dbReference>
<dbReference type="Proteomes" id="UP000192911">
    <property type="component" value="Unassembled WGS sequence"/>
</dbReference>
<keyword evidence="6" id="KW-1185">Reference proteome</keyword>
<accession>A0A1X7HBG3</accession>
<comment type="subcellular location">
    <subcellularLocation>
        <location evidence="1">Periplasm</location>
    </subcellularLocation>
</comment>
<dbReference type="GO" id="GO:0019808">
    <property type="term" value="F:polyamine binding"/>
    <property type="evidence" value="ECO:0007669"/>
    <property type="project" value="InterPro"/>
</dbReference>
<evidence type="ECO:0000313" key="5">
    <source>
        <dbReference type="EMBL" id="SMF83046.1"/>
    </source>
</evidence>
<reference evidence="6" key="1">
    <citation type="submission" date="2017-04" db="EMBL/GenBank/DDBJ databases">
        <authorList>
            <person name="Varghese N."/>
            <person name="Submissions S."/>
        </authorList>
    </citation>
    <scope>NUCLEOTIDE SEQUENCE [LARGE SCALE GENOMIC DNA]</scope>
    <source>
        <strain evidence="6">Ballard 720</strain>
    </source>
</reference>
<evidence type="ECO:0000256" key="1">
    <source>
        <dbReference type="ARBA" id="ARBA00004418"/>
    </source>
</evidence>
<dbReference type="GO" id="GO:0042597">
    <property type="term" value="C:periplasmic space"/>
    <property type="evidence" value="ECO:0007669"/>
    <property type="project" value="UniProtKB-SubCell"/>
</dbReference>
<dbReference type="RefSeq" id="WP_085230846.1">
    <property type="nucleotide sequence ID" value="NZ_BSQD01000007.1"/>
</dbReference>
<evidence type="ECO:0000256" key="3">
    <source>
        <dbReference type="ARBA" id="ARBA00022729"/>
    </source>
</evidence>
<dbReference type="OrthoDB" id="8581273at2"/>
<name>A0A1X7HBG3_TRICW</name>
<evidence type="ECO:0000313" key="6">
    <source>
        <dbReference type="Proteomes" id="UP000192911"/>
    </source>
</evidence>
<dbReference type="InterPro" id="IPR006059">
    <property type="entry name" value="SBP"/>
</dbReference>
<organism evidence="5 6">
    <name type="scientific">Trinickia caryophylli</name>
    <name type="common">Paraburkholderia caryophylli</name>
    <dbReference type="NCBI Taxonomy" id="28094"/>
    <lineage>
        <taxon>Bacteria</taxon>
        <taxon>Pseudomonadati</taxon>
        <taxon>Pseudomonadota</taxon>
        <taxon>Betaproteobacteria</taxon>
        <taxon>Burkholderiales</taxon>
        <taxon>Burkholderiaceae</taxon>
        <taxon>Trinickia</taxon>
    </lineage>
</organism>
<evidence type="ECO:0000256" key="2">
    <source>
        <dbReference type="ARBA" id="ARBA00022448"/>
    </source>
</evidence>
<evidence type="ECO:0000256" key="4">
    <source>
        <dbReference type="ARBA" id="ARBA00022764"/>
    </source>
</evidence>
<dbReference type="EMBL" id="FXAH01000029">
    <property type="protein sequence ID" value="SMF83046.1"/>
    <property type="molecule type" value="Genomic_DNA"/>
</dbReference>
<dbReference type="PANTHER" id="PTHR30222:SF17">
    <property type="entry name" value="SPERMIDINE_PUTRESCINE-BINDING PERIPLASMIC PROTEIN"/>
    <property type="match status" value="1"/>
</dbReference>
<gene>
    <name evidence="5" type="ORF">SAMN06295900_1296</name>
</gene>
<dbReference type="GeneID" id="95553123"/>
<sequence length="377" mass="42723">MRKNSQYLHSAVRGLIGRIRVNRHWRTFAAWAVCSFVALYVPGQSAWSASDSTETGNVLRVLAWPGYADADVVKAFETRFRAKVEVTMVDSDETLAARMHAGSPPPFDVIAANTAEIERYTRENLLQQLDLSKLPNTRRQLPTFRQREAIGGIVRDGGVYAIPFTYSSIGLIYDRKQVPVAPRSMSELWNPRYRGRVLDFNSAQHNFSFTALTLGYRDPFHLSPEQMHKVALRLVELRRNLLTFYTLPEEATALFVEHRAALMFGNYGTQQVELLRRAGADVGYVIPDEGALAWLDCWAMTRGARNHELAHAWINAMLEPHVGALLTERQGLANTLMPASEAGAGAHLYWTRPVENIDERESLWRRIVSGERPQRFQ</sequence>
<dbReference type="Pfam" id="PF13416">
    <property type="entry name" value="SBP_bac_8"/>
    <property type="match status" value="1"/>
</dbReference>
<dbReference type="SUPFAM" id="SSF53850">
    <property type="entry name" value="Periplasmic binding protein-like II"/>
    <property type="match status" value="1"/>
</dbReference>
<dbReference type="Gene3D" id="3.40.190.10">
    <property type="entry name" value="Periplasmic binding protein-like II"/>
    <property type="match status" value="2"/>
</dbReference>
<keyword evidence="2" id="KW-0813">Transport</keyword>